<dbReference type="GO" id="GO:0004521">
    <property type="term" value="F:RNA endonuclease activity"/>
    <property type="evidence" value="ECO:0007669"/>
    <property type="project" value="UniProtKB-UniRule"/>
</dbReference>
<dbReference type="InterPro" id="IPR016191">
    <property type="entry name" value="Ribonuclease/ribotoxin"/>
</dbReference>
<dbReference type="PRINTS" id="PR00117">
    <property type="entry name" value="BARNASE"/>
</dbReference>
<evidence type="ECO:0000313" key="10">
    <source>
        <dbReference type="EMBL" id="EFL91773.1"/>
    </source>
</evidence>
<evidence type="ECO:0000256" key="9">
    <source>
        <dbReference type="SAM" id="Phobius"/>
    </source>
</evidence>
<reference evidence="10" key="1">
    <citation type="journal article" date="2009" name="Environ. Microbiol.">
        <title>Dynamics of genome evolution in facultative symbionts of aphids.</title>
        <authorList>
            <person name="Degnan P.H."/>
            <person name="Leonardo T.E."/>
            <person name="Cass B.N."/>
            <person name="Hurwitz B."/>
            <person name="Stern D."/>
            <person name="Gibbs R.A."/>
            <person name="Richards S."/>
            <person name="Moran N.A."/>
        </authorList>
    </citation>
    <scope>NUCLEOTIDE SEQUENCE [LARGE SCALE GENOMIC DNA]</scope>
    <source>
        <strain evidence="10">LSR1</strain>
    </source>
</reference>
<accession>E0WT88</accession>
<dbReference type="AlphaFoldDB" id="E0WT88"/>
<evidence type="ECO:0000256" key="2">
    <source>
        <dbReference type="ARBA" id="ARBA00009006"/>
    </source>
</evidence>
<dbReference type="HOGENOM" id="CLU_104572_1_0_6"/>
<keyword evidence="6 7" id="KW-0378">Hydrolase</keyword>
<evidence type="ECO:0000256" key="3">
    <source>
        <dbReference type="ARBA" id="ARBA00022214"/>
    </source>
</evidence>
<evidence type="ECO:0000256" key="1">
    <source>
        <dbReference type="ARBA" id="ARBA00004613"/>
    </source>
</evidence>
<evidence type="ECO:0000256" key="5">
    <source>
        <dbReference type="ARBA" id="ARBA00022722"/>
    </source>
</evidence>
<name>E0WT88_9ENTR</name>
<dbReference type="GO" id="GO:0003723">
    <property type="term" value="F:RNA binding"/>
    <property type="evidence" value="ECO:0007669"/>
    <property type="project" value="UniProtKB-UniRule"/>
</dbReference>
<dbReference type="RefSeq" id="WP_006704925.1">
    <property type="nucleotide sequence ID" value="NZ_CAWLGB010000004.1"/>
</dbReference>
<feature type="active site" description="Proton donor" evidence="8">
    <location>
        <position position="148"/>
    </location>
</feature>
<keyword evidence="5 7" id="KW-0540">Nuclease</keyword>
<dbReference type="GO" id="GO:0016787">
    <property type="term" value="F:hydrolase activity"/>
    <property type="evidence" value="ECO:0007669"/>
    <property type="project" value="UniProtKB-KW"/>
</dbReference>
<evidence type="ECO:0000256" key="6">
    <source>
        <dbReference type="ARBA" id="ARBA00022801"/>
    </source>
</evidence>
<dbReference type="Gene3D" id="3.40.20.20">
    <property type="match status" value="2"/>
</dbReference>
<dbReference type="Proteomes" id="UP000005726">
    <property type="component" value="Unassembled WGS sequence"/>
</dbReference>
<keyword evidence="9" id="KW-0472">Membrane</keyword>
<dbReference type="InterPro" id="IPR053753">
    <property type="entry name" value="RNase_N1/T1-like_sf"/>
</dbReference>
<dbReference type="EC" id="3.1.27.-" evidence="7"/>
<keyword evidence="9" id="KW-0812">Transmembrane</keyword>
<dbReference type="Pfam" id="PF00545">
    <property type="entry name" value="Ribonuclease"/>
    <property type="match status" value="1"/>
</dbReference>
<comment type="subcellular location">
    <subcellularLocation>
        <location evidence="1 7">Secreted</location>
    </subcellularLocation>
</comment>
<gene>
    <name evidence="10" type="ORF">REG_1240</name>
</gene>
<feature type="transmembrane region" description="Helical" evidence="9">
    <location>
        <begin position="6"/>
        <end position="23"/>
    </location>
</feature>
<dbReference type="CDD" id="cd00933">
    <property type="entry name" value="barnase"/>
    <property type="match status" value="1"/>
</dbReference>
<feature type="active site" description="Proton acceptor" evidence="8">
    <location>
        <position position="119"/>
    </location>
</feature>
<proteinExistence type="inferred from homology"/>
<dbReference type="InterPro" id="IPR000026">
    <property type="entry name" value="N1-like"/>
</dbReference>
<evidence type="ECO:0000256" key="8">
    <source>
        <dbReference type="PIRSR" id="PIRSR001013-1"/>
    </source>
</evidence>
<keyword evidence="7" id="KW-0255">Endonuclease</keyword>
<dbReference type="PIRSF" id="PIRSF001013">
    <property type="entry name" value="Barnase"/>
    <property type="match status" value="1"/>
</dbReference>
<keyword evidence="9" id="KW-1133">Transmembrane helix</keyword>
<dbReference type="GO" id="GO:0005576">
    <property type="term" value="C:extracellular region"/>
    <property type="evidence" value="ECO:0007669"/>
    <property type="project" value="UniProtKB-SubCell"/>
</dbReference>
<dbReference type="InterPro" id="IPR001887">
    <property type="entry name" value="Barnase"/>
</dbReference>
<sequence length="164" mass="18813">MNKKFWSILLVIMLSVVAVVMIVSKTDQIAPEDPSSAVKIFAHPASIEQLTEDRRIANYLKQHHRLPHFYITKKQARELGWDARKGNLCQILPGKAIGGDLFSNRERQLPEARGRIWHEADVNYKCGHRGSERLLYSNDGLIYLTQNHYKNFVLLESIDNESGI</sequence>
<dbReference type="SUPFAM" id="SSF53933">
    <property type="entry name" value="Microbial ribonucleases"/>
    <property type="match status" value="1"/>
</dbReference>
<keyword evidence="4 7" id="KW-0964">Secreted</keyword>
<organism evidence="10 11">
    <name type="scientific">Candidatus Regiella insecticola LSR1</name>
    <dbReference type="NCBI Taxonomy" id="663321"/>
    <lineage>
        <taxon>Bacteria</taxon>
        <taxon>Pseudomonadati</taxon>
        <taxon>Pseudomonadota</taxon>
        <taxon>Gammaproteobacteria</taxon>
        <taxon>Enterobacterales</taxon>
        <taxon>Enterobacteriaceae</taxon>
        <taxon>aphid secondary symbionts</taxon>
        <taxon>Candidatus Regiella</taxon>
    </lineage>
</organism>
<keyword evidence="11" id="KW-1185">Reference proteome</keyword>
<protein>
    <recommendedName>
        <fullName evidence="3 7">Ribonuclease</fullName>
        <ecNumber evidence="7">3.1.27.-</ecNumber>
    </recommendedName>
</protein>
<evidence type="ECO:0000313" key="11">
    <source>
        <dbReference type="Proteomes" id="UP000005726"/>
    </source>
</evidence>
<evidence type="ECO:0000256" key="7">
    <source>
        <dbReference type="PIRNR" id="PIRNR001013"/>
    </source>
</evidence>
<evidence type="ECO:0000256" key="4">
    <source>
        <dbReference type="ARBA" id="ARBA00022525"/>
    </source>
</evidence>
<comment type="similarity">
    <text evidence="2 7">Belongs to the ribonuclease N1/T1 family.</text>
</comment>
<dbReference type="EMBL" id="GL379592">
    <property type="protein sequence ID" value="EFL91773.1"/>
    <property type="molecule type" value="Genomic_DNA"/>
</dbReference>